<keyword evidence="2" id="KW-1185">Reference proteome</keyword>
<dbReference type="RefSeq" id="WP_190970847.1">
    <property type="nucleotide sequence ID" value="NZ_JACJTB010000061.1"/>
</dbReference>
<dbReference type="Proteomes" id="UP000603457">
    <property type="component" value="Unassembled WGS sequence"/>
</dbReference>
<comment type="caution">
    <text evidence="1">The sequence shown here is derived from an EMBL/GenBank/DDBJ whole genome shotgun (WGS) entry which is preliminary data.</text>
</comment>
<keyword evidence="1" id="KW-0255">Endonuclease</keyword>
<gene>
    <name evidence="1" type="ORF">H6G74_28100</name>
</gene>
<reference evidence="1 2" key="1">
    <citation type="journal article" date="2020" name="ISME J.">
        <title>Comparative genomics reveals insights into cyanobacterial evolution and habitat adaptation.</title>
        <authorList>
            <person name="Chen M.Y."/>
            <person name="Teng W.K."/>
            <person name="Zhao L."/>
            <person name="Hu C.X."/>
            <person name="Zhou Y.K."/>
            <person name="Han B.P."/>
            <person name="Song L.R."/>
            <person name="Shu W.S."/>
        </authorList>
    </citation>
    <scope>NUCLEOTIDE SEQUENCE [LARGE SCALE GENOMIC DNA]</scope>
    <source>
        <strain evidence="1 2">FACHB-130</strain>
    </source>
</reference>
<accession>A0ABR8G4G4</accession>
<sequence>MFDFSSFKLVKGSNDFFIGIRKSKLGNNFEFCLPNGFDDFPEGDFDAIRDLFFKMYRTFRKFERDNLNSNRFKINKPDFQQYQDQTTLSSGGVKIQTEEGDVCVLYSKIKMIERVIEAYDDLTINSIQKKVRLSEDIDYSQIHKYLDRAIYLSDSQNGDVIYVEAMDLPRLTLRYESTDIVNLYCYILDEIVEQLKGDVPNNIKARSQDIRFLGQSFKDDYLTSNQSLFDKDTFEDTIKILKEVLDKIDKNTYYKDADYWELYEAVETFLYGELNPEQGDGEFWGMYGFSLIWEDMCHTYFLKEHRDEICYADMDIALKGYVNPLRKEEEKNRVGNRTINGGGGNFNQWVYSTSSNIPKSSSKVGEKFNWDELLCITFNLSERKFVYSHPRYNNKSLEKRDRSQSLHRFIRPDLILKSQLGKEDNSLTETNFIKIIDYKDIPIAFYKSKKLPPKSAKKYRNDLIKQLTYEYALQQTHQIYANEFFIPYYYKVEPSNPLGEIAPEIDLKGIKIFKANFFLIQNIYLESDL</sequence>
<evidence type="ECO:0000313" key="1">
    <source>
        <dbReference type="EMBL" id="MBD2598159.1"/>
    </source>
</evidence>
<keyword evidence="1" id="KW-0378">Hydrolase</keyword>
<organism evidence="1 2">
    <name type="scientific">Nostoc spongiaeforme FACHB-130</name>
    <dbReference type="NCBI Taxonomy" id="1357510"/>
    <lineage>
        <taxon>Bacteria</taxon>
        <taxon>Bacillati</taxon>
        <taxon>Cyanobacteriota</taxon>
        <taxon>Cyanophyceae</taxon>
        <taxon>Nostocales</taxon>
        <taxon>Nostocaceae</taxon>
        <taxon>Nostoc</taxon>
    </lineage>
</organism>
<evidence type="ECO:0000313" key="2">
    <source>
        <dbReference type="Proteomes" id="UP000603457"/>
    </source>
</evidence>
<dbReference type="GO" id="GO:0004519">
    <property type="term" value="F:endonuclease activity"/>
    <property type="evidence" value="ECO:0007669"/>
    <property type="project" value="UniProtKB-KW"/>
</dbReference>
<name>A0ABR8G4G4_9NOSO</name>
<proteinExistence type="predicted"/>
<keyword evidence="1" id="KW-0540">Nuclease</keyword>
<dbReference type="EMBL" id="JACJTB010000061">
    <property type="protein sequence ID" value="MBD2598159.1"/>
    <property type="molecule type" value="Genomic_DNA"/>
</dbReference>
<protein>
    <submittedName>
        <fullName evidence="1">LlaJI family restriction endonuclease</fullName>
    </submittedName>
</protein>